<dbReference type="AlphaFoldDB" id="A0A2T1N8P0"/>
<organism evidence="1 2">
    <name type="scientific">Aurantibacter aestuarii</name>
    <dbReference type="NCBI Taxonomy" id="1266046"/>
    <lineage>
        <taxon>Bacteria</taxon>
        <taxon>Pseudomonadati</taxon>
        <taxon>Bacteroidota</taxon>
        <taxon>Flavobacteriia</taxon>
        <taxon>Flavobacteriales</taxon>
        <taxon>Flavobacteriaceae</taxon>
        <taxon>Aurantibacter</taxon>
    </lineage>
</organism>
<dbReference type="OrthoDB" id="3788717at2"/>
<protein>
    <submittedName>
        <fullName evidence="1">Uncharacterized protein</fullName>
    </submittedName>
</protein>
<keyword evidence="2" id="KW-1185">Reference proteome</keyword>
<comment type="caution">
    <text evidence="1">The sequence shown here is derived from an EMBL/GenBank/DDBJ whole genome shotgun (WGS) entry which is preliminary data.</text>
</comment>
<evidence type="ECO:0000313" key="2">
    <source>
        <dbReference type="Proteomes" id="UP000238426"/>
    </source>
</evidence>
<evidence type="ECO:0000313" key="1">
    <source>
        <dbReference type="EMBL" id="PSG88193.1"/>
    </source>
</evidence>
<dbReference type="Proteomes" id="UP000238426">
    <property type="component" value="Unassembled WGS sequence"/>
</dbReference>
<name>A0A2T1N8P0_9FLAO</name>
<dbReference type="Pfam" id="PF20137">
    <property type="entry name" value="BubE"/>
    <property type="match status" value="1"/>
</dbReference>
<sequence>MDKIKLLKVEYLPKDLEQGILYVSQEFGIAGHLCPCGCENKIMTPLDPSEWSFKELNNKPTLYPSIGNWQLPCRSHYWITGGNIEWSYDWSEDEIIAGREAEARKRKEYYDDLEAKQTKKTILRRILDWFLKLLSN</sequence>
<accession>A0A2T1N8P0</accession>
<dbReference type="RefSeq" id="WP_106463333.1">
    <property type="nucleotide sequence ID" value="NZ_PXOQ01000009.1"/>
</dbReference>
<dbReference type="InterPro" id="IPR045384">
    <property type="entry name" value="DUF6527"/>
</dbReference>
<gene>
    <name evidence="1" type="ORF">C7H52_07765</name>
</gene>
<reference evidence="1 2" key="1">
    <citation type="submission" date="2018-03" db="EMBL/GenBank/DDBJ databases">
        <title>Mesoflavibacter sp. HG37 and Mesoflavibacter sp. HG96 sp.nov., two marine bacteria isolated from seawater of Western Pacific Ocean.</title>
        <authorList>
            <person name="Cheng H."/>
            <person name="Wu Y.-H."/>
            <person name="Guo L.-L."/>
            <person name="Xu X.-W."/>
        </authorList>
    </citation>
    <scope>NUCLEOTIDE SEQUENCE [LARGE SCALE GENOMIC DNA]</scope>
    <source>
        <strain evidence="1 2">KCTC 32269</strain>
    </source>
</reference>
<proteinExistence type="predicted"/>
<dbReference type="EMBL" id="PXOQ01000009">
    <property type="protein sequence ID" value="PSG88193.1"/>
    <property type="molecule type" value="Genomic_DNA"/>
</dbReference>